<feature type="chain" id="PRO_5042223762" evidence="1">
    <location>
        <begin position="24"/>
        <end position="209"/>
    </location>
</feature>
<dbReference type="PROSITE" id="PS51257">
    <property type="entry name" value="PROKAR_LIPOPROTEIN"/>
    <property type="match status" value="1"/>
</dbReference>
<name>A0AAD4RV23_9MAGN</name>
<proteinExistence type="predicted"/>
<dbReference type="Proteomes" id="UP001202328">
    <property type="component" value="Unassembled WGS sequence"/>
</dbReference>
<sequence length="209" mass="22856">MGSFRPNSSWVGLFLFASVGCLALLIQMPCSEAVLQCAANERYVSKVFKGVWQLSQCDLSCPNEIQTQCQNDNNRVVSKMRCNWWDPRTGDTRDEYATCEGCCGKSLPTPPPPVTKECQAGEVSKTFTLPASRPWNCGLCEDKCKAECGSTEELREMCVLNYVGEPGDNTYTCRCCCKAPPPPPSCQCCQTNVDIQISIKSGQASCSTG</sequence>
<evidence type="ECO:0000256" key="1">
    <source>
        <dbReference type="SAM" id="SignalP"/>
    </source>
</evidence>
<evidence type="ECO:0000313" key="3">
    <source>
        <dbReference type="Proteomes" id="UP001202328"/>
    </source>
</evidence>
<feature type="signal peptide" evidence="1">
    <location>
        <begin position="1"/>
        <end position="23"/>
    </location>
</feature>
<gene>
    <name evidence="2" type="ORF">MKW98_024526</name>
</gene>
<keyword evidence="1" id="KW-0732">Signal</keyword>
<reference evidence="2" key="1">
    <citation type="submission" date="2022-04" db="EMBL/GenBank/DDBJ databases">
        <title>A functionally conserved STORR gene fusion in Papaver species that diverged 16.8 million years ago.</title>
        <authorList>
            <person name="Catania T."/>
        </authorList>
    </citation>
    <scope>NUCLEOTIDE SEQUENCE</scope>
    <source>
        <strain evidence="2">S-188037</strain>
    </source>
</reference>
<comment type="caution">
    <text evidence="2">The sequence shown here is derived from an EMBL/GenBank/DDBJ whole genome shotgun (WGS) entry which is preliminary data.</text>
</comment>
<dbReference type="EMBL" id="JAJJMB010017954">
    <property type="protein sequence ID" value="KAI3833527.1"/>
    <property type="molecule type" value="Genomic_DNA"/>
</dbReference>
<keyword evidence="3" id="KW-1185">Reference proteome</keyword>
<dbReference type="AlphaFoldDB" id="A0AAD4RV23"/>
<organism evidence="2 3">
    <name type="scientific">Papaver atlanticum</name>
    <dbReference type="NCBI Taxonomy" id="357466"/>
    <lineage>
        <taxon>Eukaryota</taxon>
        <taxon>Viridiplantae</taxon>
        <taxon>Streptophyta</taxon>
        <taxon>Embryophyta</taxon>
        <taxon>Tracheophyta</taxon>
        <taxon>Spermatophyta</taxon>
        <taxon>Magnoliopsida</taxon>
        <taxon>Ranunculales</taxon>
        <taxon>Papaveraceae</taxon>
        <taxon>Papaveroideae</taxon>
        <taxon>Papaver</taxon>
    </lineage>
</organism>
<accession>A0AAD4RV23</accession>
<evidence type="ECO:0000313" key="2">
    <source>
        <dbReference type="EMBL" id="KAI3833527.1"/>
    </source>
</evidence>
<protein>
    <submittedName>
        <fullName evidence="2">Uncharacterized protein</fullName>
    </submittedName>
</protein>